<name>A0A0F7JY66_9GAMM</name>
<reference evidence="9 10" key="1">
    <citation type="journal article" date="2015" name="Genome Announc.">
        <title>Complete Genome Sequence of Sedimenticola thiotaurini Strain SIP-G1, a Polyphosphate- and Polyhydroxyalkanoate-Accumulating Sulfur-Oxidizing Gammaproteobacterium Isolated from Salt Marsh Sediments.</title>
        <authorList>
            <person name="Flood B.E."/>
            <person name="Jones D.S."/>
            <person name="Bailey J.V."/>
        </authorList>
    </citation>
    <scope>NUCLEOTIDE SEQUENCE [LARGE SCALE GENOMIC DNA]</scope>
    <source>
        <strain evidence="9 10">SIP-G1</strain>
    </source>
</reference>
<evidence type="ECO:0000256" key="3">
    <source>
        <dbReference type="ARBA" id="ARBA00022448"/>
    </source>
</evidence>
<feature type="transmembrane region" description="Helical" evidence="8">
    <location>
        <begin position="20"/>
        <end position="51"/>
    </location>
</feature>
<dbReference type="InterPro" id="IPR002549">
    <property type="entry name" value="AI-2E-like"/>
</dbReference>
<feature type="transmembrane region" description="Helical" evidence="8">
    <location>
        <begin position="241"/>
        <end position="265"/>
    </location>
</feature>
<feature type="transmembrane region" description="Helical" evidence="8">
    <location>
        <begin position="216"/>
        <end position="235"/>
    </location>
</feature>
<keyword evidence="5 8" id="KW-0812">Transmembrane</keyword>
<evidence type="ECO:0000256" key="8">
    <source>
        <dbReference type="SAM" id="Phobius"/>
    </source>
</evidence>
<dbReference type="Pfam" id="PF01594">
    <property type="entry name" value="AI-2E_transport"/>
    <property type="match status" value="1"/>
</dbReference>
<keyword evidence="4" id="KW-1003">Cell membrane</keyword>
<keyword evidence="3" id="KW-0813">Transport</keyword>
<accession>A0A0F7JY66</accession>
<sequence length="352" mass="39837">MQFLTDWFKRYFSDPEVVFLALFLVGCFAIIITMGEMLTPVLASAVIAYLLEGLVGKLQRMGLPRLSAVLLVFTVFLLFVTLILFVLMPELSRQVTQLFQQIPAMISEGQRLLMLLPEKYPEIISAAQVQEIFTVLRREIATFGQQVLSLSLSSVVGIITILVYLILMPLLVFFFLKDKRIILDWVLGFLPQDRKFADTVWRDMDEQIANYVRGKFWEIIIVGSISFFTFTFMGLQYAMLLAVLVGLSVIIPYIGAAVVTFPVILIAWFQWGWSNDFIWLSVAYFVIQALDGNVLVPLLFSEVVNLHPVAIIVAILVFGGLWGFWGVFFAIPLATLVQAVIRAWPHKVLPAN</sequence>
<evidence type="ECO:0000256" key="5">
    <source>
        <dbReference type="ARBA" id="ARBA00022692"/>
    </source>
</evidence>
<evidence type="ECO:0000256" key="2">
    <source>
        <dbReference type="ARBA" id="ARBA00009773"/>
    </source>
</evidence>
<dbReference type="OrthoDB" id="5562213at2"/>
<keyword evidence="7 8" id="KW-0472">Membrane</keyword>
<evidence type="ECO:0000313" key="9">
    <source>
        <dbReference type="EMBL" id="AKH20199.1"/>
    </source>
</evidence>
<protein>
    <submittedName>
        <fullName evidence="9">Permase</fullName>
    </submittedName>
</protein>
<dbReference type="AlphaFoldDB" id="A0A0F7JY66"/>
<evidence type="ECO:0000256" key="7">
    <source>
        <dbReference type="ARBA" id="ARBA00023136"/>
    </source>
</evidence>
<gene>
    <name evidence="9" type="ORF">AAY24_07360</name>
</gene>
<keyword evidence="10" id="KW-1185">Reference proteome</keyword>
<dbReference type="GO" id="GO:0005886">
    <property type="term" value="C:plasma membrane"/>
    <property type="evidence" value="ECO:0007669"/>
    <property type="project" value="UniProtKB-SubCell"/>
</dbReference>
<feature type="transmembrane region" description="Helical" evidence="8">
    <location>
        <begin position="277"/>
        <end position="300"/>
    </location>
</feature>
<dbReference type="RefSeq" id="WP_046859135.1">
    <property type="nucleotide sequence ID" value="NZ_CP011412.1"/>
</dbReference>
<keyword evidence="6 8" id="KW-1133">Transmembrane helix</keyword>
<feature type="transmembrane region" description="Helical" evidence="8">
    <location>
        <begin position="306"/>
        <end position="337"/>
    </location>
</feature>
<dbReference type="GO" id="GO:0055085">
    <property type="term" value="P:transmembrane transport"/>
    <property type="evidence" value="ECO:0007669"/>
    <property type="project" value="TreeGrafter"/>
</dbReference>
<dbReference type="EMBL" id="CP011412">
    <property type="protein sequence ID" value="AKH20199.1"/>
    <property type="molecule type" value="Genomic_DNA"/>
</dbReference>
<evidence type="ECO:0000256" key="4">
    <source>
        <dbReference type="ARBA" id="ARBA00022475"/>
    </source>
</evidence>
<evidence type="ECO:0000256" key="1">
    <source>
        <dbReference type="ARBA" id="ARBA00004651"/>
    </source>
</evidence>
<dbReference type="PANTHER" id="PTHR21716">
    <property type="entry name" value="TRANSMEMBRANE PROTEIN"/>
    <property type="match status" value="1"/>
</dbReference>
<organism evidence="9 10">
    <name type="scientific">Sedimenticola thiotaurini</name>
    <dbReference type="NCBI Taxonomy" id="1543721"/>
    <lineage>
        <taxon>Bacteria</taxon>
        <taxon>Pseudomonadati</taxon>
        <taxon>Pseudomonadota</taxon>
        <taxon>Gammaproteobacteria</taxon>
        <taxon>Chromatiales</taxon>
        <taxon>Sedimenticolaceae</taxon>
        <taxon>Sedimenticola</taxon>
    </lineage>
</organism>
<dbReference type="Proteomes" id="UP000034410">
    <property type="component" value="Chromosome"/>
</dbReference>
<evidence type="ECO:0000313" key="10">
    <source>
        <dbReference type="Proteomes" id="UP000034410"/>
    </source>
</evidence>
<dbReference type="KEGG" id="seds:AAY24_07360"/>
<comment type="subcellular location">
    <subcellularLocation>
        <location evidence="1">Cell membrane</location>
        <topology evidence="1">Multi-pass membrane protein</topology>
    </subcellularLocation>
</comment>
<comment type="similarity">
    <text evidence="2">Belongs to the autoinducer-2 exporter (AI-2E) (TC 2.A.86) family.</text>
</comment>
<dbReference type="PANTHER" id="PTHR21716:SF53">
    <property type="entry name" value="PERMEASE PERM-RELATED"/>
    <property type="match status" value="1"/>
</dbReference>
<dbReference type="PATRIC" id="fig|1543721.4.peg.1529"/>
<feature type="transmembrane region" description="Helical" evidence="8">
    <location>
        <begin position="63"/>
        <end position="88"/>
    </location>
</feature>
<feature type="transmembrane region" description="Helical" evidence="8">
    <location>
        <begin position="155"/>
        <end position="176"/>
    </location>
</feature>
<proteinExistence type="inferred from homology"/>
<evidence type="ECO:0000256" key="6">
    <source>
        <dbReference type="ARBA" id="ARBA00022989"/>
    </source>
</evidence>